<evidence type="ECO:0000256" key="6">
    <source>
        <dbReference type="ARBA" id="ARBA00023229"/>
    </source>
</evidence>
<dbReference type="NCBIfam" id="TIGR00453">
    <property type="entry name" value="ispD"/>
    <property type="match status" value="1"/>
</dbReference>
<dbReference type="InterPro" id="IPR018294">
    <property type="entry name" value="ISPD_synthase_CS"/>
</dbReference>
<evidence type="ECO:0000313" key="9">
    <source>
        <dbReference type="Proteomes" id="UP000188324"/>
    </source>
</evidence>
<dbReference type="InterPro" id="IPR029044">
    <property type="entry name" value="Nucleotide-diphossugar_trans"/>
</dbReference>
<dbReference type="SUPFAM" id="SSF53448">
    <property type="entry name" value="Nucleotide-diphospho-sugar transferases"/>
    <property type="match status" value="1"/>
</dbReference>
<reference evidence="8 9" key="1">
    <citation type="journal article" date="2016" name="Int. J. Syst. Evol. Microbiol.">
        <title>Tessaracoccus flavus sp. nov., isolated from the drainage system of a lindane-producing factory.</title>
        <authorList>
            <person name="Kumari R."/>
            <person name="Singh P."/>
            <person name="Schumann P."/>
            <person name="Lal R."/>
        </authorList>
    </citation>
    <scope>NUCLEOTIDE SEQUENCE [LARGE SCALE GENOMIC DNA]</scope>
    <source>
        <strain evidence="8 9">RP1T</strain>
    </source>
</reference>
<keyword evidence="6 7" id="KW-0414">Isoprene biosynthesis</keyword>
<comment type="similarity">
    <text evidence="3 7">Belongs to the IspD/TarI cytidylyltransferase family. IspD subfamily.</text>
</comment>
<evidence type="ECO:0000256" key="5">
    <source>
        <dbReference type="ARBA" id="ARBA00022695"/>
    </source>
</evidence>
<organism evidence="8 9">
    <name type="scientific">Tessaracoccus flavus</name>
    <dbReference type="NCBI Taxonomy" id="1610493"/>
    <lineage>
        <taxon>Bacteria</taxon>
        <taxon>Bacillati</taxon>
        <taxon>Actinomycetota</taxon>
        <taxon>Actinomycetes</taxon>
        <taxon>Propionibacteriales</taxon>
        <taxon>Propionibacteriaceae</taxon>
        <taxon>Tessaracoccus</taxon>
    </lineage>
</organism>
<dbReference type="PANTHER" id="PTHR32125">
    <property type="entry name" value="2-C-METHYL-D-ERYTHRITOL 4-PHOSPHATE CYTIDYLYLTRANSFERASE, CHLOROPLASTIC"/>
    <property type="match status" value="1"/>
</dbReference>
<dbReference type="Gene3D" id="3.90.550.10">
    <property type="entry name" value="Spore Coat Polysaccharide Biosynthesis Protein SpsA, Chain A"/>
    <property type="match status" value="1"/>
</dbReference>
<feature type="site" description="Transition state stabilizer" evidence="7">
    <location>
        <position position="23"/>
    </location>
</feature>
<dbReference type="PANTHER" id="PTHR32125:SF4">
    <property type="entry name" value="2-C-METHYL-D-ERYTHRITOL 4-PHOSPHATE CYTIDYLYLTRANSFERASE, CHLOROPLASTIC"/>
    <property type="match status" value="1"/>
</dbReference>
<accession>A0A1Q2CGS7</accession>
<dbReference type="STRING" id="1610493.RPIT_11295"/>
<dbReference type="FunFam" id="3.90.550.10:FF:000003">
    <property type="entry name" value="2-C-methyl-D-erythritol 4-phosphate cytidylyltransferase"/>
    <property type="match status" value="1"/>
</dbReference>
<comment type="catalytic activity">
    <reaction evidence="1 7">
        <text>2-C-methyl-D-erythritol 4-phosphate + CTP + H(+) = 4-CDP-2-C-methyl-D-erythritol + diphosphate</text>
        <dbReference type="Rhea" id="RHEA:13429"/>
        <dbReference type="ChEBI" id="CHEBI:15378"/>
        <dbReference type="ChEBI" id="CHEBI:33019"/>
        <dbReference type="ChEBI" id="CHEBI:37563"/>
        <dbReference type="ChEBI" id="CHEBI:57823"/>
        <dbReference type="ChEBI" id="CHEBI:58262"/>
        <dbReference type="EC" id="2.7.7.60"/>
    </reaction>
</comment>
<comment type="function">
    <text evidence="7">Catalyzes the formation of 4-diphosphocytidyl-2-C-methyl-D-erythritol from CTP and 2-C-methyl-D-erythritol 4-phosphate (MEP).</text>
</comment>
<dbReference type="PROSITE" id="PS01295">
    <property type="entry name" value="ISPD"/>
    <property type="match status" value="1"/>
</dbReference>
<dbReference type="GO" id="GO:0050518">
    <property type="term" value="F:2-C-methyl-D-erythritol 4-phosphate cytidylyltransferase activity"/>
    <property type="evidence" value="ECO:0007669"/>
    <property type="project" value="UniProtKB-UniRule"/>
</dbReference>
<keyword evidence="4 7" id="KW-0808">Transferase</keyword>
<keyword evidence="5 7" id="KW-0548">Nucleotidyltransferase</keyword>
<dbReference type="HAMAP" id="MF_00108">
    <property type="entry name" value="IspD"/>
    <property type="match status" value="1"/>
</dbReference>
<protein>
    <recommendedName>
        <fullName evidence="7">2-C-methyl-D-erythritol 4-phosphate cytidylyltransferase</fullName>
        <ecNumber evidence="7">2.7.7.60</ecNumber>
    </recommendedName>
    <alternativeName>
        <fullName evidence="7">4-diphosphocytidyl-2C-methyl-D-erythritol synthase</fullName>
    </alternativeName>
    <alternativeName>
        <fullName evidence="7">MEP cytidylyltransferase</fullName>
        <shortName evidence="7">MCT</shortName>
    </alternativeName>
</protein>
<feature type="site" description="Transition state stabilizer" evidence="7">
    <location>
        <position position="30"/>
    </location>
</feature>
<comment type="pathway">
    <text evidence="2 7">Isoprenoid biosynthesis; isopentenyl diphosphate biosynthesis via DXP pathway; isopentenyl diphosphate from 1-deoxy-D-xylulose 5-phosphate: step 2/6.</text>
</comment>
<evidence type="ECO:0000256" key="2">
    <source>
        <dbReference type="ARBA" id="ARBA00004787"/>
    </source>
</evidence>
<name>A0A1Q2CGS7_9ACTN</name>
<evidence type="ECO:0000256" key="7">
    <source>
        <dbReference type="HAMAP-Rule" id="MF_00108"/>
    </source>
</evidence>
<evidence type="ECO:0000256" key="3">
    <source>
        <dbReference type="ARBA" id="ARBA00009789"/>
    </source>
</evidence>
<dbReference type="UniPathway" id="UPA00056">
    <property type="reaction ID" value="UER00093"/>
</dbReference>
<sequence>MTPVHSTDQPVVAVLVAAGSGSRLGAAVPKALVELAGVPLVRLSAEALVAGGVQQVVVTIPGGMDAPFEQALAGLRAPLRIVAGGSTRQESVRLGLKALNASDDAVVLVHDAARALVPPALVASVVEAIADGAAAAVPVLPVTDSIRQLTASGSVVVDRSALRAVQTPQAARLGALRDAHEHARVRGLEVTDDAAVCELVGLDVTLVPGHSDAMKVTTPADLVVATAILEERRRP</sequence>
<dbReference type="InterPro" id="IPR050088">
    <property type="entry name" value="IspD/TarI_cytidylyltransf_bact"/>
</dbReference>
<dbReference type="Pfam" id="PF01128">
    <property type="entry name" value="IspD"/>
    <property type="match status" value="1"/>
</dbReference>
<evidence type="ECO:0000313" key="8">
    <source>
        <dbReference type="EMBL" id="AQP45307.1"/>
    </source>
</evidence>
<dbReference type="AlphaFoldDB" id="A0A1Q2CGS7"/>
<gene>
    <name evidence="7" type="primary">ispD</name>
    <name evidence="8" type="ORF">RPIT_11295</name>
</gene>
<dbReference type="GO" id="GO:0019288">
    <property type="term" value="P:isopentenyl diphosphate biosynthetic process, methylerythritol 4-phosphate pathway"/>
    <property type="evidence" value="ECO:0007669"/>
    <property type="project" value="UniProtKB-UniRule"/>
</dbReference>
<dbReference type="CDD" id="cd02516">
    <property type="entry name" value="CDP-ME_synthetase"/>
    <property type="match status" value="1"/>
</dbReference>
<dbReference type="InterPro" id="IPR034683">
    <property type="entry name" value="IspD/TarI"/>
</dbReference>
<dbReference type="EMBL" id="CP019605">
    <property type="protein sequence ID" value="AQP45307.1"/>
    <property type="molecule type" value="Genomic_DNA"/>
</dbReference>
<feature type="site" description="Positions MEP for the nucleophilic attack" evidence="7">
    <location>
        <position position="159"/>
    </location>
</feature>
<dbReference type="Proteomes" id="UP000188324">
    <property type="component" value="Chromosome"/>
</dbReference>
<feature type="site" description="Positions MEP for the nucleophilic attack" evidence="7">
    <location>
        <position position="215"/>
    </location>
</feature>
<keyword evidence="9" id="KW-1185">Reference proteome</keyword>
<proteinExistence type="inferred from homology"/>
<dbReference type="EC" id="2.7.7.60" evidence="7"/>
<dbReference type="KEGG" id="tfl:RPIT_11295"/>
<dbReference type="InterPro" id="IPR001228">
    <property type="entry name" value="IspD"/>
</dbReference>
<evidence type="ECO:0000256" key="1">
    <source>
        <dbReference type="ARBA" id="ARBA00001282"/>
    </source>
</evidence>
<evidence type="ECO:0000256" key="4">
    <source>
        <dbReference type="ARBA" id="ARBA00022679"/>
    </source>
</evidence>